<dbReference type="Proteomes" id="UP001356095">
    <property type="component" value="Unassembled WGS sequence"/>
</dbReference>
<evidence type="ECO:0000256" key="1">
    <source>
        <dbReference type="SAM" id="MobiDB-lite"/>
    </source>
</evidence>
<proteinExistence type="predicted"/>
<dbReference type="Pfam" id="PF04149">
    <property type="entry name" value="DUF397"/>
    <property type="match status" value="1"/>
</dbReference>
<evidence type="ECO:0000313" key="4">
    <source>
        <dbReference type="Proteomes" id="UP001356095"/>
    </source>
</evidence>
<dbReference type="RefSeq" id="WP_330091938.1">
    <property type="nucleotide sequence ID" value="NZ_JAUZMY010000011.1"/>
</dbReference>
<name>A0ABU7K7B8_9ACTN</name>
<comment type="caution">
    <text evidence="3">The sequence shown here is derived from an EMBL/GenBank/DDBJ whole genome shotgun (WGS) entry which is preliminary data.</text>
</comment>
<gene>
    <name evidence="3" type="ORF">Q8791_13060</name>
</gene>
<sequence>MGRSADGRAEAPFRKSSHSQPNQGECLEVADLPGVHAVRDTRNRRAGALLFVSAEWHALLAALRAPGSAGPDHG</sequence>
<keyword evidence="4" id="KW-1185">Reference proteome</keyword>
<evidence type="ECO:0000313" key="3">
    <source>
        <dbReference type="EMBL" id="MEE2038147.1"/>
    </source>
</evidence>
<reference evidence="3 4" key="1">
    <citation type="submission" date="2023-08" db="EMBL/GenBank/DDBJ databases">
        <authorList>
            <person name="Girao M."/>
            <person name="Carvalho M.F."/>
        </authorList>
    </citation>
    <scope>NUCLEOTIDE SEQUENCE [LARGE SCALE GENOMIC DNA]</scope>
    <source>
        <strain evidence="3 4">CT-R113</strain>
    </source>
</reference>
<accession>A0ABU7K7B8</accession>
<feature type="domain" description="DUF397" evidence="2">
    <location>
        <begin position="12"/>
        <end position="64"/>
    </location>
</feature>
<feature type="compositionally biased region" description="Basic and acidic residues" evidence="1">
    <location>
        <begin position="1"/>
        <end position="13"/>
    </location>
</feature>
<dbReference type="EMBL" id="JAUZMY010000011">
    <property type="protein sequence ID" value="MEE2038147.1"/>
    <property type="molecule type" value="Genomic_DNA"/>
</dbReference>
<evidence type="ECO:0000259" key="2">
    <source>
        <dbReference type="Pfam" id="PF04149"/>
    </source>
</evidence>
<protein>
    <submittedName>
        <fullName evidence="3">DUF397 domain-containing protein</fullName>
    </submittedName>
</protein>
<feature type="region of interest" description="Disordered" evidence="1">
    <location>
        <begin position="1"/>
        <end position="25"/>
    </location>
</feature>
<dbReference type="InterPro" id="IPR007278">
    <property type="entry name" value="DUF397"/>
</dbReference>
<organism evidence="3 4">
    <name type="scientific">Nocardiopsis codii</name>
    <dbReference type="NCBI Taxonomy" id="3065942"/>
    <lineage>
        <taxon>Bacteria</taxon>
        <taxon>Bacillati</taxon>
        <taxon>Actinomycetota</taxon>
        <taxon>Actinomycetes</taxon>
        <taxon>Streptosporangiales</taxon>
        <taxon>Nocardiopsidaceae</taxon>
        <taxon>Nocardiopsis</taxon>
    </lineage>
</organism>